<feature type="domain" description="Glycosyltransferase 2-like" evidence="3">
    <location>
        <begin position="312"/>
        <end position="469"/>
    </location>
</feature>
<dbReference type="AlphaFoldDB" id="A0A6V8LXX0"/>
<dbReference type="InterPro" id="IPR050834">
    <property type="entry name" value="Glycosyltransf_2"/>
</dbReference>
<proteinExistence type="predicted"/>
<accession>A0A6V8LXX0</accession>
<dbReference type="InterPro" id="IPR006103">
    <property type="entry name" value="Glyco_hydro_2_cat"/>
</dbReference>
<dbReference type="EC" id="2.-.-.-" evidence="5"/>
<feature type="transmembrane region" description="Helical" evidence="2">
    <location>
        <begin position="598"/>
        <end position="631"/>
    </location>
</feature>
<keyword evidence="2" id="KW-0812">Transmembrane</keyword>
<keyword evidence="6" id="KW-1185">Reference proteome</keyword>
<dbReference type="RefSeq" id="WP_173085441.1">
    <property type="nucleotide sequence ID" value="NZ_BLTE01000013.1"/>
</dbReference>
<gene>
    <name evidence="5" type="primary">mftF_1</name>
    <name evidence="5" type="ORF">NNJEOMEG_02747</name>
</gene>
<dbReference type="Pfam" id="PF02836">
    <property type="entry name" value="Glyco_hydro_2_C"/>
    <property type="match status" value="1"/>
</dbReference>
<feature type="compositionally biased region" description="Low complexity" evidence="1">
    <location>
        <begin position="919"/>
        <end position="928"/>
    </location>
</feature>
<dbReference type="PANTHER" id="PTHR43685">
    <property type="entry name" value="GLYCOSYLTRANSFERASE"/>
    <property type="match status" value="1"/>
</dbReference>
<dbReference type="SUPFAM" id="SSF53448">
    <property type="entry name" value="Nucleotide-diphospho-sugar transferases"/>
    <property type="match status" value="1"/>
</dbReference>
<organism evidence="5 6">
    <name type="scientific">Fundidesulfovibrio magnetotacticus</name>
    <dbReference type="NCBI Taxonomy" id="2730080"/>
    <lineage>
        <taxon>Bacteria</taxon>
        <taxon>Pseudomonadati</taxon>
        <taxon>Thermodesulfobacteriota</taxon>
        <taxon>Desulfovibrionia</taxon>
        <taxon>Desulfovibrionales</taxon>
        <taxon>Desulfovibrionaceae</taxon>
        <taxon>Fundidesulfovibrio</taxon>
    </lineage>
</organism>
<feature type="compositionally biased region" description="Basic and acidic residues" evidence="1">
    <location>
        <begin position="873"/>
        <end position="890"/>
    </location>
</feature>
<dbReference type="Gene3D" id="3.90.550.10">
    <property type="entry name" value="Spore Coat Polysaccharide Biosynthesis Protein SpsA, Chain A"/>
    <property type="match status" value="1"/>
</dbReference>
<reference evidence="5 6" key="2">
    <citation type="submission" date="2020-05" db="EMBL/GenBank/DDBJ databases">
        <title>Draft genome sequence of Desulfovibrio sp. strainFSS-1.</title>
        <authorList>
            <person name="Shimoshige H."/>
            <person name="Kobayashi H."/>
            <person name="Maekawa T."/>
        </authorList>
    </citation>
    <scope>NUCLEOTIDE SEQUENCE [LARGE SCALE GENOMIC DNA]</scope>
    <source>
        <strain evidence="5 6">SIID29052-01</strain>
    </source>
</reference>
<evidence type="ECO:0000259" key="4">
    <source>
        <dbReference type="Pfam" id="PF02836"/>
    </source>
</evidence>
<dbReference type="GO" id="GO:0016740">
    <property type="term" value="F:transferase activity"/>
    <property type="evidence" value="ECO:0007669"/>
    <property type="project" value="UniProtKB-KW"/>
</dbReference>
<sequence>MFQLEGGSASPAIFERPRVHGRFLFLGDKKFFIKGVTYGPFPENENGEPLPEPERVAEDFRLMRSIGVNTIRVYYVPPKWFLDAAATHGIHVMVGIPWPQHLCFLDQWEVKEAIKDAMREAARACAGHPALLAYLIGNEIPSHIVRWSGAKNVEKFLGKLAAIVRREDPTGLVTYANYPSTEYLKLPFLDFLCVNVYLHEETSFRAYVKRLQNVAGDLPLVLSEFGMDSLRHGDEAQARFLEWQVRAAFEEGVSGTMVFAWTDEWYTGGHLIEDWKFGIVDADRQPKAAFNAVAKAYANPLPPLPPHAPMISVIVCAFNADSTMEGCLASFEHVEYPNFEVIVVDDGSTDKTGEISDRYAAKFPFIHVIHQPNLGLSAARNVGMHAAQGEIIAYTDSDCYVDPHWLTYMAWAFRDQRFAAVGGPNLPPPEDNRTAACVAVSPGAPTHVLVTDEIAEHIPGCNMAYRREHLLATGGFDVTYRAAGDDVDLCWRLMDMGHTIGFHAGMMVWHHRRNTVKAYLKQQKGYGRAEALLMPKHPQRFNVLGNSRWAGRIYGDISGALLSTRPVIYHGVFGSGLFQTLYEPKGSLTAYLPMSFEWMLAAVAVLASGFAFAPLFALGAAMLGVTFAFVGHRAAQAKLPKAHDTFLARLTIFLLTLAQPWIRGKARYQTLMDLRRQGRRGIKSGSLAVLGLPEEANLPKYTLWTRVKDTCSIFRRGLKFHRFFWNGASLEREDVLDHILRVLRTLGVSHTAGTGYAASSSVAPWDLRIQPGLMSALMLRVTVEHHGGDKRFVRLAGSVAPTGLAVALTGLSLAAGLGCLALGALIPAAVCGGAALTAMLWTAKGMSSSAAMVTKLAQHLMTCKHGCSLTEPEDPKKAAKEAAKAAKEDQAIAVKPVNAPAQAPAEEDEHLEAGKAEAARAAVDAPLQ</sequence>
<dbReference type="InterPro" id="IPR029044">
    <property type="entry name" value="Nucleotide-diphossugar_trans"/>
</dbReference>
<keyword evidence="2" id="KW-0472">Membrane</keyword>
<feature type="transmembrane region" description="Helical" evidence="2">
    <location>
        <begin position="792"/>
        <end position="814"/>
    </location>
</feature>
<keyword evidence="5" id="KW-0808">Transferase</keyword>
<dbReference type="Gene3D" id="3.20.20.80">
    <property type="entry name" value="Glycosidases"/>
    <property type="match status" value="1"/>
</dbReference>
<dbReference type="GO" id="GO:0005975">
    <property type="term" value="P:carbohydrate metabolic process"/>
    <property type="evidence" value="ECO:0007669"/>
    <property type="project" value="InterPro"/>
</dbReference>
<feature type="transmembrane region" description="Helical" evidence="2">
    <location>
        <begin position="820"/>
        <end position="842"/>
    </location>
</feature>
<evidence type="ECO:0000313" key="5">
    <source>
        <dbReference type="EMBL" id="GFK94899.1"/>
    </source>
</evidence>
<keyword evidence="2" id="KW-1133">Transmembrane helix</keyword>
<evidence type="ECO:0000259" key="3">
    <source>
        <dbReference type="Pfam" id="PF00535"/>
    </source>
</evidence>
<evidence type="ECO:0000313" key="6">
    <source>
        <dbReference type="Proteomes" id="UP000494245"/>
    </source>
</evidence>
<name>A0A6V8LXX0_9BACT</name>
<dbReference type="SUPFAM" id="SSF51445">
    <property type="entry name" value="(Trans)glycosidases"/>
    <property type="match status" value="1"/>
</dbReference>
<evidence type="ECO:0000256" key="1">
    <source>
        <dbReference type="SAM" id="MobiDB-lite"/>
    </source>
</evidence>
<reference evidence="5 6" key="1">
    <citation type="submission" date="2020-04" db="EMBL/GenBank/DDBJ databases">
        <authorList>
            <consortium name="Desulfovibrio sp. FSS-1 genome sequencing consortium"/>
            <person name="Shimoshige H."/>
            <person name="Kobayashi H."/>
            <person name="Maekawa T."/>
        </authorList>
    </citation>
    <scope>NUCLEOTIDE SEQUENCE [LARGE SCALE GENOMIC DNA]</scope>
    <source>
        <strain evidence="5 6">SIID29052-01</strain>
    </source>
</reference>
<dbReference type="InterPro" id="IPR017853">
    <property type="entry name" value="GH"/>
</dbReference>
<dbReference type="Proteomes" id="UP000494245">
    <property type="component" value="Unassembled WGS sequence"/>
</dbReference>
<comment type="caution">
    <text evidence="5">The sequence shown here is derived from an EMBL/GenBank/DDBJ whole genome shotgun (WGS) entry which is preliminary data.</text>
</comment>
<dbReference type="GO" id="GO:0004553">
    <property type="term" value="F:hydrolase activity, hydrolyzing O-glycosyl compounds"/>
    <property type="evidence" value="ECO:0007669"/>
    <property type="project" value="InterPro"/>
</dbReference>
<dbReference type="Pfam" id="PF00535">
    <property type="entry name" value="Glycos_transf_2"/>
    <property type="match status" value="1"/>
</dbReference>
<protein>
    <submittedName>
        <fullName evidence="5">Mycofactocin biosynthesis glycosyltransferase MftF</fullName>
        <ecNumber evidence="5">2.-.-.-</ecNumber>
    </submittedName>
</protein>
<dbReference type="EMBL" id="BLTE01000013">
    <property type="protein sequence ID" value="GFK94899.1"/>
    <property type="molecule type" value="Genomic_DNA"/>
</dbReference>
<feature type="domain" description="Glycoside hydrolase family 2 catalytic" evidence="4">
    <location>
        <begin position="19"/>
        <end position="297"/>
    </location>
</feature>
<dbReference type="PANTHER" id="PTHR43685:SF3">
    <property type="entry name" value="SLR2126 PROTEIN"/>
    <property type="match status" value="1"/>
</dbReference>
<evidence type="ECO:0000256" key="2">
    <source>
        <dbReference type="SAM" id="Phobius"/>
    </source>
</evidence>
<feature type="region of interest" description="Disordered" evidence="1">
    <location>
        <begin position="871"/>
        <end position="928"/>
    </location>
</feature>
<dbReference type="InterPro" id="IPR001173">
    <property type="entry name" value="Glyco_trans_2-like"/>
</dbReference>